<evidence type="ECO:0000259" key="16">
    <source>
        <dbReference type="Pfam" id="PF03443"/>
    </source>
</evidence>
<proteinExistence type="inferred from homology"/>
<dbReference type="GO" id="GO:0030245">
    <property type="term" value="P:cellulose catabolic process"/>
    <property type="evidence" value="ECO:0007669"/>
    <property type="project" value="UniProtKB-KW"/>
</dbReference>
<evidence type="ECO:0000256" key="9">
    <source>
        <dbReference type="ARBA" id="ARBA00023033"/>
    </source>
</evidence>
<evidence type="ECO:0000256" key="15">
    <source>
        <dbReference type="ARBA" id="ARBA00047174"/>
    </source>
</evidence>
<keyword evidence="5" id="KW-0732">Signal</keyword>
<comment type="caution">
    <text evidence="17">The sequence shown here is derived from an EMBL/GenBank/DDBJ whole genome shotgun (WGS) entry which is preliminary data.</text>
</comment>
<comment type="cofactor">
    <cofactor evidence="1">
        <name>Cu(2+)</name>
        <dbReference type="ChEBI" id="CHEBI:29036"/>
    </cofactor>
</comment>
<dbReference type="InterPro" id="IPR005103">
    <property type="entry name" value="AA9_LPMO"/>
</dbReference>
<dbReference type="EMBL" id="JANPWZ010001566">
    <property type="protein sequence ID" value="KAJ3564845.1"/>
    <property type="molecule type" value="Genomic_DNA"/>
</dbReference>
<dbReference type="VEuPathDB" id="FungiDB:F4678DRAFT_453226"/>
<evidence type="ECO:0000256" key="13">
    <source>
        <dbReference type="ARBA" id="ARBA00044502"/>
    </source>
</evidence>
<gene>
    <name evidence="17" type="ORF">NPX13_g7707</name>
</gene>
<organism evidence="17 18">
    <name type="scientific">Xylaria arbuscula</name>
    <dbReference type="NCBI Taxonomy" id="114810"/>
    <lineage>
        <taxon>Eukaryota</taxon>
        <taxon>Fungi</taxon>
        <taxon>Dikarya</taxon>
        <taxon>Ascomycota</taxon>
        <taxon>Pezizomycotina</taxon>
        <taxon>Sordariomycetes</taxon>
        <taxon>Xylariomycetidae</taxon>
        <taxon>Xylariales</taxon>
        <taxon>Xylariaceae</taxon>
        <taxon>Xylaria</taxon>
    </lineage>
</organism>
<keyword evidence="6" id="KW-0136">Cellulose degradation</keyword>
<keyword evidence="4" id="KW-0479">Metal-binding</keyword>
<evidence type="ECO:0000256" key="12">
    <source>
        <dbReference type="ARBA" id="ARBA00023326"/>
    </source>
</evidence>
<keyword evidence="18" id="KW-1185">Reference proteome</keyword>
<dbReference type="GO" id="GO:0004497">
    <property type="term" value="F:monooxygenase activity"/>
    <property type="evidence" value="ECO:0007669"/>
    <property type="project" value="UniProtKB-KW"/>
</dbReference>
<keyword evidence="3" id="KW-0964">Secreted</keyword>
<dbReference type="InterPro" id="IPR049892">
    <property type="entry name" value="AA9"/>
</dbReference>
<evidence type="ECO:0000256" key="3">
    <source>
        <dbReference type="ARBA" id="ARBA00022525"/>
    </source>
</evidence>
<dbReference type="AlphaFoldDB" id="A0A9W8N9T7"/>
<keyword evidence="11" id="KW-0119">Carbohydrate metabolism</keyword>
<evidence type="ECO:0000256" key="6">
    <source>
        <dbReference type="ARBA" id="ARBA00023001"/>
    </source>
</evidence>
<dbReference type="Gene3D" id="2.70.50.70">
    <property type="match status" value="1"/>
</dbReference>
<comment type="subcellular location">
    <subcellularLocation>
        <location evidence="2">Secreted</location>
    </subcellularLocation>
</comment>
<keyword evidence="10" id="KW-1015">Disulfide bond</keyword>
<keyword evidence="8" id="KW-0186">Copper</keyword>
<evidence type="ECO:0000313" key="18">
    <source>
        <dbReference type="Proteomes" id="UP001148614"/>
    </source>
</evidence>
<accession>A0A9W8N9T7</accession>
<dbReference type="PANTHER" id="PTHR33353:SF36">
    <property type="entry name" value="ENDO-BETA-1,4-GLUCANASE D"/>
    <property type="match status" value="1"/>
</dbReference>
<feature type="domain" description="Auxiliary Activity family 9 catalytic" evidence="16">
    <location>
        <begin position="125"/>
        <end position="314"/>
    </location>
</feature>
<evidence type="ECO:0000256" key="7">
    <source>
        <dbReference type="ARBA" id="ARBA00023002"/>
    </source>
</evidence>
<sequence length="317" mass="33735">MSLSTGPGISIRIPGASAQLLCVSAPIATPPRTPSTWFKRVTVRGLCCPWHAARSYTPRSRSLTDSTGNVMKAPGSVGYNAIPRIEELSPRLEQRPPTKNQTDKMNSFRSSLIAALACAASVAAHGHVSNIVINGVSYQTYDPTVFPYMSDPPTVVGWTASDTDNGFVEPNSFADGDIVCHKAATAAGGYATVAAGDSISIQWNTWPDSHKGPMMDYLAPCNGDCSAVTDKEALEFFKIDEAGILDSSSAPGTWASDVLIQNNNTWLVQIPANIKAGQYVLRHETIALHSAGQENGAQNYPQCFNIEITGDGTDASL</sequence>
<evidence type="ECO:0000256" key="14">
    <source>
        <dbReference type="ARBA" id="ARBA00045077"/>
    </source>
</evidence>
<protein>
    <recommendedName>
        <fullName evidence="15">lytic cellulose monooxygenase (C4-dehydrogenating)</fullName>
        <ecNumber evidence="15">1.14.99.56</ecNumber>
    </recommendedName>
</protein>
<keyword evidence="12" id="KW-0624">Polysaccharide degradation</keyword>
<comment type="similarity">
    <text evidence="13">Belongs to the polysaccharide monooxygenase AA9 family.</text>
</comment>
<dbReference type="CDD" id="cd21175">
    <property type="entry name" value="LPMO_AA9"/>
    <property type="match status" value="1"/>
</dbReference>
<dbReference type="EC" id="1.14.99.56" evidence="15"/>
<dbReference type="PANTHER" id="PTHR33353">
    <property type="entry name" value="PUTATIVE (AFU_ORTHOLOGUE AFUA_1G12560)-RELATED"/>
    <property type="match status" value="1"/>
</dbReference>
<comment type="catalytic activity">
    <reaction evidence="14">
        <text>[(1-&gt;4)-beta-D-glucosyl]n+m + reduced acceptor + O2 = 4-dehydro-beta-D-glucosyl-[(1-&gt;4)-beta-D-glucosyl]n-1 + [(1-&gt;4)-beta-D-glucosyl]m + acceptor + H2O.</text>
        <dbReference type="EC" id="1.14.99.56"/>
    </reaction>
</comment>
<name>A0A9W8N9T7_9PEZI</name>
<evidence type="ECO:0000256" key="5">
    <source>
        <dbReference type="ARBA" id="ARBA00022729"/>
    </source>
</evidence>
<dbReference type="GO" id="GO:0005576">
    <property type="term" value="C:extracellular region"/>
    <property type="evidence" value="ECO:0007669"/>
    <property type="project" value="UniProtKB-SubCell"/>
</dbReference>
<evidence type="ECO:0000256" key="11">
    <source>
        <dbReference type="ARBA" id="ARBA00023277"/>
    </source>
</evidence>
<dbReference type="Proteomes" id="UP001148614">
    <property type="component" value="Unassembled WGS sequence"/>
</dbReference>
<keyword evidence="7" id="KW-0560">Oxidoreductase</keyword>
<evidence type="ECO:0000256" key="10">
    <source>
        <dbReference type="ARBA" id="ARBA00023157"/>
    </source>
</evidence>
<dbReference type="GO" id="GO:0046872">
    <property type="term" value="F:metal ion binding"/>
    <property type="evidence" value="ECO:0007669"/>
    <property type="project" value="UniProtKB-KW"/>
</dbReference>
<reference evidence="17" key="1">
    <citation type="submission" date="2022-07" db="EMBL/GenBank/DDBJ databases">
        <title>Genome Sequence of Xylaria arbuscula.</title>
        <authorList>
            <person name="Buettner E."/>
        </authorList>
    </citation>
    <scope>NUCLEOTIDE SEQUENCE</scope>
    <source>
        <strain evidence="17">VT107</strain>
    </source>
</reference>
<dbReference type="Pfam" id="PF03443">
    <property type="entry name" value="AA9"/>
    <property type="match status" value="1"/>
</dbReference>
<evidence type="ECO:0000256" key="1">
    <source>
        <dbReference type="ARBA" id="ARBA00001973"/>
    </source>
</evidence>
<evidence type="ECO:0000256" key="2">
    <source>
        <dbReference type="ARBA" id="ARBA00004613"/>
    </source>
</evidence>
<keyword evidence="9" id="KW-0503">Monooxygenase</keyword>
<evidence type="ECO:0000256" key="4">
    <source>
        <dbReference type="ARBA" id="ARBA00022723"/>
    </source>
</evidence>
<evidence type="ECO:0000313" key="17">
    <source>
        <dbReference type="EMBL" id="KAJ3564845.1"/>
    </source>
</evidence>
<evidence type="ECO:0000256" key="8">
    <source>
        <dbReference type="ARBA" id="ARBA00023008"/>
    </source>
</evidence>